<dbReference type="AlphaFoldDB" id="A0A1W0W2Z5"/>
<keyword evidence="1" id="KW-0489">Methyltransferase</keyword>
<keyword evidence="2" id="KW-0808">Transferase</keyword>
<evidence type="ECO:0000313" key="5">
    <source>
        <dbReference type="Proteomes" id="UP000000768"/>
    </source>
</evidence>
<sequence length="310" mass="34910">MPALQRLAAPPPPPAAPSARRRSLTLPPPPRLPHCSSSWNSRRRSPLRPSATDAGAPRGGPLPEPEEVDQLLLTALRAARIRDEESRRSDPLFIDPYAAVLLSHDVAHHDMGYLDSQAVPWQDHYRLTTRYIDDKIQNLINNSEDIRQIVLLTDGMDTRPYRLNWPRLSVIYDVSPGKVFTAATQQLRGTGAKVSRNCVLLHTSLESHDLQAGLSKSGFNGNRLSLWVLQGLEQDNLEKLFFTHGFRISFVQYDNVAKGIGLDLATPWEQCGRMLFVAEQLRLSDAQTESFRIHFGRMEEDADEEGFEEL</sequence>
<protein>
    <recommendedName>
        <fullName evidence="6">S-adenosyl-L-methionine-dependent methyltransferase</fullName>
    </recommendedName>
</protein>
<dbReference type="InterPro" id="IPR029063">
    <property type="entry name" value="SAM-dependent_MTases_sf"/>
</dbReference>
<dbReference type="GO" id="GO:0008168">
    <property type="term" value="F:methyltransferase activity"/>
    <property type="evidence" value="ECO:0007669"/>
    <property type="project" value="UniProtKB-KW"/>
</dbReference>
<reference evidence="4 5" key="1">
    <citation type="journal article" date="2009" name="Nature">
        <title>The Sorghum bicolor genome and the diversification of grasses.</title>
        <authorList>
            <person name="Paterson A.H."/>
            <person name="Bowers J.E."/>
            <person name="Bruggmann R."/>
            <person name="Dubchak I."/>
            <person name="Grimwood J."/>
            <person name="Gundlach H."/>
            <person name="Haberer G."/>
            <person name="Hellsten U."/>
            <person name="Mitros T."/>
            <person name="Poliakov A."/>
            <person name="Schmutz J."/>
            <person name="Spannagl M."/>
            <person name="Tang H."/>
            <person name="Wang X."/>
            <person name="Wicker T."/>
            <person name="Bharti A.K."/>
            <person name="Chapman J."/>
            <person name="Feltus F.A."/>
            <person name="Gowik U."/>
            <person name="Grigoriev I.V."/>
            <person name="Lyons E."/>
            <person name="Maher C.A."/>
            <person name="Martis M."/>
            <person name="Narechania A."/>
            <person name="Otillar R.P."/>
            <person name="Penning B.W."/>
            <person name="Salamov A.A."/>
            <person name="Wang Y."/>
            <person name="Zhang L."/>
            <person name="Carpita N.C."/>
            <person name="Freeling M."/>
            <person name="Gingle A.R."/>
            <person name="Hash C.T."/>
            <person name="Keller B."/>
            <person name="Klein P."/>
            <person name="Kresovich S."/>
            <person name="McCann M.C."/>
            <person name="Ming R."/>
            <person name="Peterson D.G."/>
            <person name="Mehboob-ur-Rahman"/>
            <person name="Ware D."/>
            <person name="Westhoff P."/>
            <person name="Mayer K.F."/>
            <person name="Messing J."/>
            <person name="Rokhsar D.S."/>
        </authorList>
    </citation>
    <scope>NUCLEOTIDE SEQUENCE [LARGE SCALE GENOMIC DNA]</scope>
    <source>
        <strain evidence="5">cv. BTx623</strain>
    </source>
</reference>
<evidence type="ECO:0008006" key="6">
    <source>
        <dbReference type="Google" id="ProtNLM"/>
    </source>
</evidence>
<dbReference type="PANTHER" id="PTHR43619:SF2">
    <property type="entry name" value="S-ADENOSYL-L-METHIONINE-DEPENDENT METHYLTRANSFERASES SUPERFAMILY PROTEIN"/>
    <property type="match status" value="1"/>
</dbReference>
<dbReference type="Gramene" id="OQU88764">
    <property type="protein sequence ID" value="OQU88764"/>
    <property type="gene ID" value="SORBI_3002G091600"/>
</dbReference>
<dbReference type="ExpressionAtlas" id="A0A1W0W2Z5">
    <property type="expression patterns" value="baseline and differential"/>
</dbReference>
<proteinExistence type="predicted"/>
<name>A0A1W0W2Z5_SORBI</name>
<dbReference type="Pfam" id="PF04072">
    <property type="entry name" value="LCM"/>
    <property type="match status" value="1"/>
</dbReference>
<organism evidence="4 5">
    <name type="scientific">Sorghum bicolor</name>
    <name type="common">Sorghum</name>
    <name type="synonym">Sorghum vulgare</name>
    <dbReference type="NCBI Taxonomy" id="4558"/>
    <lineage>
        <taxon>Eukaryota</taxon>
        <taxon>Viridiplantae</taxon>
        <taxon>Streptophyta</taxon>
        <taxon>Embryophyta</taxon>
        <taxon>Tracheophyta</taxon>
        <taxon>Spermatophyta</taxon>
        <taxon>Magnoliopsida</taxon>
        <taxon>Liliopsida</taxon>
        <taxon>Poales</taxon>
        <taxon>Poaceae</taxon>
        <taxon>PACMAD clade</taxon>
        <taxon>Panicoideae</taxon>
        <taxon>Andropogonodae</taxon>
        <taxon>Andropogoneae</taxon>
        <taxon>Sorghinae</taxon>
        <taxon>Sorghum</taxon>
    </lineage>
</organism>
<dbReference type="SUPFAM" id="SSF53335">
    <property type="entry name" value="S-adenosyl-L-methionine-dependent methyltransferases"/>
    <property type="match status" value="1"/>
</dbReference>
<accession>A0A1W0W2Z5</accession>
<keyword evidence="5" id="KW-1185">Reference proteome</keyword>
<evidence type="ECO:0000256" key="3">
    <source>
        <dbReference type="SAM" id="MobiDB-lite"/>
    </source>
</evidence>
<dbReference type="EMBL" id="CM000761">
    <property type="protein sequence ID" value="OQU88764.1"/>
    <property type="molecule type" value="Genomic_DNA"/>
</dbReference>
<dbReference type="GO" id="GO:0032259">
    <property type="term" value="P:methylation"/>
    <property type="evidence" value="ECO:0007669"/>
    <property type="project" value="UniProtKB-KW"/>
</dbReference>
<reference evidence="5" key="2">
    <citation type="journal article" date="2018" name="Plant J.">
        <title>The Sorghum bicolor reference genome: improved assembly, gene annotations, a transcriptome atlas, and signatures of genome organization.</title>
        <authorList>
            <person name="McCormick R.F."/>
            <person name="Truong S.K."/>
            <person name="Sreedasyam A."/>
            <person name="Jenkins J."/>
            <person name="Shu S."/>
            <person name="Sims D."/>
            <person name="Kennedy M."/>
            <person name="Amirebrahimi M."/>
            <person name="Weers B.D."/>
            <person name="McKinley B."/>
            <person name="Mattison A."/>
            <person name="Morishige D.T."/>
            <person name="Grimwood J."/>
            <person name="Schmutz J."/>
            <person name="Mullet J.E."/>
        </authorList>
    </citation>
    <scope>NUCLEOTIDE SEQUENCE [LARGE SCALE GENOMIC DNA]</scope>
    <source>
        <strain evidence="5">cv. BTx623</strain>
    </source>
</reference>
<evidence type="ECO:0000256" key="1">
    <source>
        <dbReference type="ARBA" id="ARBA00022603"/>
    </source>
</evidence>
<evidence type="ECO:0000313" key="4">
    <source>
        <dbReference type="EMBL" id="OQU88764.1"/>
    </source>
</evidence>
<dbReference type="Gene3D" id="3.40.50.150">
    <property type="entry name" value="Vaccinia Virus protein VP39"/>
    <property type="match status" value="1"/>
</dbReference>
<gene>
    <name evidence="4" type="ORF">SORBI_3002G091600</name>
</gene>
<evidence type="ECO:0000256" key="2">
    <source>
        <dbReference type="ARBA" id="ARBA00022679"/>
    </source>
</evidence>
<dbReference type="Proteomes" id="UP000000768">
    <property type="component" value="Chromosome 2"/>
</dbReference>
<dbReference type="InterPro" id="IPR007213">
    <property type="entry name" value="Ppm1/Ppm2/Tcmp"/>
</dbReference>
<feature type="region of interest" description="Disordered" evidence="3">
    <location>
        <begin position="1"/>
        <end position="66"/>
    </location>
</feature>
<dbReference type="PANTHER" id="PTHR43619">
    <property type="entry name" value="S-ADENOSYL-L-METHIONINE-DEPENDENT METHYLTRANSFERASE YKTD-RELATED"/>
    <property type="match status" value="1"/>
</dbReference>